<dbReference type="InterPro" id="IPR004242">
    <property type="entry name" value="Transposase_21"/>
</dbReference>
<reference evidence="2" key="2">
    <citation type="submission" date="2014-04" db="EMBL/GenBank/DDBJ databases">
        <title>Evolutionary Origins and Diversification of the Mycorrhizal Mutualists.</title>
        <authorList>
            <consortium name="DOE Joint Genome Institute"/>
            <person name="Kohler A."/>
            <person name="Kuo A."/>
            <person name="Nagy L.G."/>
            <person name="Floudas D."/>
            <person name="Copeland A."/>
            <person name="Barry K.W."/>
            <person name="Cichocki N."/>
            <person name="Veneault-Fourrey C."/>
            <person name="LaButti K."/>
            <person name="Lindquist E.A."/>
            <person name="Lipzen A."/>
            <person name="Lundell T."/>
            <person name="Morin E."/>
            <person name="Murat C."/>
            <person name="Riley R."/>
            <person name="Ohm R."/>
            <person name="Sun H."/>
            <person name="Tunlid A."/>
            <person name="Henrissat B."/>
            <person name="Grigoriev I.V."/>
            <person name="Hibbett D.S."/>
            <person name="Martin F."/>
            <person name="Consortium M.G."/>
        </authorList>
    </citation>
    <scope>NUCLEOTIDE SEQUENCE [LARGE SCALE GENOMIC DNA]</scope>
    <source>
        <strain evidence="2">FD-334 SS-4</strain>
    </source>
</reference>
<evidence type="ECO:0000313" key="3">
    <source>
        <dbReference type="Proteomes" id="UP000054270"/>
    </source>
</evidence>
<dbReference type="EMBL" id="KN817581">
    <property type="protein sequence ID" value="KJA19067.1"/>
    <property type="molecule type" value="Genomic_DNA"/>
</dbReference>
<evidence type="ECO:0000313" key="2">
    <source>
        <dbReference type="EMBL" id="KJA21023.1"/>
    </source>
</evidence>
<name>A0A0D2MC63_HYPSF</name>
<dbReference type="AlphaFoldDB" id="A0A0D2MC63"/>
<dbReference type="OrthoDB" id="3261594at2759"/>
<dbReference type="Proteomes" id="UP000054270">
    <property type="component" value="Unassembled WGS sequence"/>
</dbReference>
<reference evidence="3" key="1">
    <citation type="submission" date="2014-04" db="EMBL/GenBank/DDBJ databases">
        <title>Evolutionary Origins and Diversification of the Mycorrhizal Mutualists.</title>
        <authorList>
            <consortium name="DOE Joint Genome Institute"/>
            <consortium name="Mycorrhizal Genomics Consortium"/>
            <person name="Kohler A."/>
            <person name="Kuo A."/>
            <person name="Nagy L.G."/>
            <person name="Floudas D."/>
            <person name="Copeland A."/>
            <person name="Barry K.W."/>
            <person name="Cichocki N."/>
            <person name="Veneault-Fourrey C."/>
            <person name="LaButti K."/>
            <person name="Lindquist E.A."/>
            <person name="Lipzen A."/>
            <person name="Lundell T."/>
            <person name="Morin E."/>
            <person name="Murat C."/>
            <person name="Riley R."/>
            <person name="Ohm R."/>
            <person name="Sun H."/>
            <person name="Tunlid A."/>
            <person name="Henrissat B."/>
            <person name="Grigoriev I.V."/>
            <person name="Hibbett D.S."/>
            <person name="Martin F."/>
        </authorList>
    </citation>
    <scope>NUCLEOTIDE SEQUENCE [LARGE SCALE GENOMIC DNA]</scope>
    <source>
        <strain evidence="3">FD-334 SS-4</strain>
    </source>
</reference>
<dbReference type="STRING" id="945553.A0A0D2MC63"/>
<evidence type="ECO:0000313" key="1">
    <source>
        <dbReference type="EMBL" id="KJA19067.1"/>
    </source>
</evidence>
<protein>
    <submittedName>
        <fullName evidence="2">Uncharacterized protein</fullName>
    </submittedName>
</protein>
<accession>A0A0D2MC63</accession>
<dbReference type="PANTHER" id="PTHR46579:SF1">
    <property type="entry name" value="F5_8 TYPE C DOMAIN-CONTAINING PROTEIN"/>
    <property type="match status" value="1"/>
</dbReference>
<dbReference type="EMBL" id="KN817561">
    <property type="protein sequence ID" value="KJA21023.1"/>
    <property type="molecule type" value="Genomic_DNA"/>
</dbReference>
<gene>
    <name evidence="2" type="ORF">HYPSUDRAFT_141293</name>
    <name evidence="1" type="ORF">HYPSUDRAFT_144126</name>
</gene>
<dbReference type="Pfam" id="PF02992">
    <property type="entry name" value="Transposase_21"/>
    <property type="match status" value="1"/>
</dbReference>
<proteinExistence type="predicted"/>
<organism evidence="2 3">
    <name type="scientific">Hypholoma sublateritium (strain FD-334 SS-4)</name>
    <dbReference type="NCBI Taxonomy" id="945553"/>
    <lineage>
        <taxon>Eukaryota</taxon>
        <taxon>Fungi</taxon>
        <taxon>Dikarya</taxon>
        <taxon>Basidiomycota</taxon>
        <taxon>Agaricomycotina</taxon>
        <taxon>Agaricomycetes</taxon>
        <taxon>Agaricomycetidae</taxon>
        <taxon>Agaricales</taxon>
        <taxon>Agaricineae</taxon>
        <taxon>Strophariaceae</taxon>
        <taxon>Hypholoma</taxon>
    </lineage>
</organism>
<keyword evidence="3" id="KW-1185">Reference proteome</keyword>
<sequence>MDHSVNSEETPATIHLHPLPQYEHYESEAADLDNIFEVAQLSDFRTSIDFINALRDATLGGEYSNLSPAAIQRIRNPPSKVFDFSEDPDLRLGLDIFLANINSSADAYHSTREAIKRRYPADSIPSHDQIKRRIEEITGVGSVSHPMCKNSCVAFTGPFSQLDICPRCGVTKFCPETKKPYQEFITIPIAPVLQALWRDPKSADRLRYRRRKTQEIIAELQENSGSLPSYDDFLHGSDYLENVRNGNIQDSDMVLMFSLDGAQLYAHKSSDCWIYIWVLFDLSPEERYKKKHVLPGGFIPGPNKPKNMDSFLFPGLYHLAAVQNEGLLLWDASSDRLFLSRLFLALNTADGPGMAYLNGLVGHHGKYGCRLYCTVPGRHKPNGPHYYPALLKPTNFSMPGCDHNDIPHDSLPCTSSQLYFQNLRHVLNSPNDTQYKRRRLETGISKPSIFLGIQPVRVLGIPGCFGSDIMHLSSFNLCDLLLSLWRGTLDHDKDDPPSEWPWAVLVGDVWTLHGQHVAAATPYLPGQFDRPPRNIAEKINSGYKAWEFLLYLYGLAPALLHGILPNPYYLHFCGLVKAMRIILQRKIRREDILVAHTLLVSFAHEFELIYYQRQIERLHFVRQSIHALLHLAPEVFRIGPPICSSQWTMERTIGNLGQEIRQPSNPYANLSQRGLLRCQVNALIAMLPESLAGAKYSAPNRVQLPRGAIDLGDGYALLRAQDHRLRSMQKSEARALAMYFNQRRVNITAITPSQYPDWCPDIARWARLRLPNGQIARSKWKEGSKPLEKVRISRNVKVVFSSHIFTLAMISTYSDPDPILFKESAGTVLVCKYTEDSAPIVIDYRAIISVVGMVPHNFHGLNVEEDWRFVVEKPGLDVARFGGVYDNDSEEGRDNEEGNALGSN</sequence>
<dbReference type="PANTHER" id="PTHR46579">
    <property type="entry name" value="F5/8 TYPE C DOMAIN-CONTAINING PROTEIN-RELATED"/>
    <property type="match status" value="1"/>
</dbReference>